<comment type="similarity">
    <text evidence="2">Belongs to the DNA photolyase class-2 family.</text>
</comment>
<evidence type="ECO:0000256" key="12">
    <source>
        <dbReference type="ARBA" id="ARBA00033999"/>
    </source>
</evidence>
<dbReference type="PANTHER" id="PTHR10211">
    <property type="entry name" value="DEOXYRIBODIPYRIMIDINE PHOTOLYASE"/>
    <property type="match status" value="1"/>
</dbReference>
<dbReference type="PROSITE" id="PS01084">
    <property type="entry name" value="DNA_PHOTOLYASES_2_2"/>
    <property type="match status" value="1"/>
</dbReference>
<feature type="region of interest" description="Disordered" evidence="15">
    <location>
        <begin position="1"/>
        <end position="44"/>
    </location>
</feature>
<dbReference type="Proteomes" id="UP000472262">
    <property type="component" value="Unassembled WGS sequence"/>
</dbReference>
<dbReference type="InterPro" id="IPR014729">
    <property type="entry name" value="Rossmann-like_a/b/a_fold"/>
</dbReference>
<keyword evidence="7" id="KW-0274">FAD</keyword>
<dbReference type="GO" id="GO:0003904">
    <property type="term" value="F:deoxyribodipyrimidine photo-lyase activity"/>
    <property type="evidence" value="ECO:0007669"/>
    <property type="project" value="UniProtKB-EC"/>
</dbReference>
<reference evidence="16" key="2">
    <citation type="submission" date="2025-09" db="UniProtKB">
        <authorList>
            <consortium name="Ensembl"/>
        </authorList>
    </citation>
    <scope>IDENTIFICATION</scope>
</reference>
<dbReference type="AlphaFoldDB" id="A0A672PQT1"/>
<dbReference type="InterPro" id="IPR032673">
    <property type="entry name" value="DNA_photolyase_2_CS"/>
</dbReference>
<evidence type="ECO:0000256" key="3">
    <source>
        <dbReference type="ARBA" id="ARBA00013149"/>
    </source>
</evidence>
<dbReference type="Ensembl" id="ENSSGRT00000070493.1">
    <property type="protein sequence ID" value="ENSSGRP00000066134.1"/>
    <property type="gene ID" value="ENSSGRG00000033997.1"/>
</dbReference>
<evidence type="ECO:0000256" key="5">
    <source>
        <dbReference type="ARBA" id="ARBA00022630"/>
    </source>
</evidence>
<feature type="compositionally biased region" description="Polar residues" evidence="15">
    <location>
        <begin position="61"/>
        <end position="79"/>
    </location>
</feature>
<evidence type="ECO:0000256" key="15">
    <source>
        <dbReference type="SAM" id="MobiDB-lite"/>
    </source>
</evidence>
<dbReference type="GO" id="GO:0000719">
    <property type="term" value="P:photoreactive repair"/>
    <property type="evidence" value="ECO:0007669"/>
    <property type="project" value="TreeGrafter"/>
</dbReference>
<evidence type="ECO:0000256" key="13">
    <source>
        <dbReference type="ARBA" id="ARBA00059220"/>
    </source>
</evidence>
<keyword evidence="10" id="KW-0456">Lyase</keyword>
<evidence type="ECO:0000256" key="8">
    <source>
        <dbReference type="ARBA" id="ARBA00023125"/>
    </source>
</evidence>
<feature type="region of interest" description="Disordered" evidence="15">
    <location>
        <begin position="56"/>
        <end position="79"/>
    </location>
</feature>
<keyword evidence="5" id="KW-0285">Flavoprotein</keyword>
<evidence type="ECO:0000256" key="4">
    <source>
        <dbReference type="ARBA" id="ARBA00014046"/>
    </source>
</evidence>
<keyword evidence="17" id="KW-1185">Reference proteome</keyword>
<comment type="cofactor">
    <cofactor evidence="1">
        <name>FAD</name>
        <dbReference type="ChEBI" id="CHEBI:57692"/>
    </cofactor>
</comment>
<evidence type="ECO:0000256" key="7">
    <source>
        <dbReference type="ARBA" id="ARBA00022827"/>
    </source>
</evidence>
<dbReference type="Gene3D" id="3.40.50.620">
    <property type="entry name" value="HUPs"/>
    <property type="match status" value="1"/>
</dbReference>
<dbReference type="PANTHER" id="PTHR10211:SF0">
    <property type="entry name" value="DEOXYRIBODIPYRIMIDINE PHOTO-LYASE"/>
    <property type="match status" value="1"/>
</dbReference>
<evidence type="ECO:0000256" key="9">
    <source>
        <dbReference type="ARBA" id="ARBA00023204"/>
    </source>
</evidence>
<dbReference type="GO" id="GO:0003677">
    <property type="term" value="F:DNA binding"/>
    <property type="evidence" value="ECO:0007669"/>
    <property type="project" value="UniProtKB-KW"/>
</dbReference>
<feature type="compositionally biased region" description="Polar residues" evidence="15">
    <location>
        <begin position="1"/>
        <end position="19"/>
    </location>
</feature>
<dbReference type="InterPro" id="IPR036134">
    <property type="entry name" value="Crypto/Photolyase_FAD-like_sf"/>
</dbReference>
<dbReference type="InterPro" id="IPR052219">
    <property type="entry name" value="Photolyase_Class-2"/>
</dbReference>
<keyword evidence="8" id="KW-0238">DNA-binding</keyword>
<reference evidence="16" key="1">
    <citation type="submission" date="2025-08" db="UniProtKB">
        <authorList>
            <consortium name="Ensembl"/>
        </authorList>
    </citation>
    <scope>IDENTIFICATION</scope>
</reference>
<dbReference type="SUPFAM" id="SSF48173">
    <property type="entry name" value="Cryptochrome/photolyase FAD-binding domain"/>
    <property type="match status" value="1"/>
</dbReference>
<keyword evidence="9" id="KW-0234">DNA repair</keyword>
<keyword evidence="6" id="KW-0227">DNA damage</keyword>
<evidence type="ECO:0000313" key="17">
    <source>
        <dbReference type="Proteomes" id="UP000472262"/>
    </source>
</evidence>
<organism evidence="16 17">
    <name type="scientific">Sinocyclocheilus grahami</name>
    <name type="common">Dianchi golden-line fish</name>
    <name type="synonym">Barbus grahami</name>
    <dbReference type="NCBI Taxonomy" id="75366"/>
    <lineage>
        <taxon>Eukaryota</taxon>
        <taxon>Metazoa</taxon>
        <taxon>Chordata</taxon>
        <taxon>Craniata</taxon>
        <taxon>Vertebrata</taxon>
        <taxon>Euteleostomi</taxon>
        <taxon>Actinopterygii</taxon>
        <taxon>Neopterygii</taxon>
        <taxon>Teleostei</taxon>
        <taxon>Ostariophysi</taxon>
        <taxon>Cypriniformes</taxon>
        <taxon>Cyprinidae</taxon>
        <taxon>Cyprininae</taxon>
        <taxon>Sinocyclocheilus</taxon>
    </lineage>
</organism>
<dbReference type="FunFam" id="1.25.40.80:FF:000004">
    <property type="entry name" value="Deoxyribodipyrimidine photolyase"/>
    <property type="match status" value="1"/>
</dbReference>
<evidence type="ECO:0000313" key="16">
    <source>
        <dbReference type="Ensembl" id="ENSSGRP00000066134.1"/>
    </source>
</evidence>
<dbReference type="FunFam" id="1.10.579.10:FF:000002">
    <property type="entry name" value="Deoxyribodipyrimidine photolyase"/>
    <property type="match status" value="1"/>
</dbReference>
<dbReference type="InParanoid" id="A0A672PQT1"/>
<protein>
    <recommendedName>
        <fullName evidence="4">Deoxyribodipyrimidine photo-lyase</fullName>
        <ecNumber evidence="3">4.1.99.3</ecNumber>
    </recommendedName>
    <alternativeName>
        <fullName evidence="11">DNA photolyase</fullName>
    </alternativeName>
    <alternativeName>
        <fullName evidence="14">Photoreactivating enzyme</fullName>
    </alternativeName>
</protein>
<evidence type="ECO:0000256" key="11">
    <source>
        <dbReference type="ARBA" id="ARBA00031671"/>
    </source>
</evidence>
<comment type="function">
    <text evidence="13">Involved in repair of UV radiation-induced DNA damage. Catalyzes the light-dependent monomerization (300-600 nm) of cyclobutyl pyrimidine dimers (in cis-syn configuration), which are formed between adjacent bases on the same DNA strand upon exposure to ultraviolet radiation.</text>
</comment>
<comment type="catalytic activity">
    <reaction evidence="12">
        <text>cyclobutadipyrimidine (in DNA) = 2 pyrimidine residues (in DNA).</text>
        <dbReference type="EC" id="4.1.99.3"/>
    </reaction>
</comment>
<dbReference type="Gene3D" id="1.10.579.10">
    <property type="entry name" value="DNA Cyclobutane Dipyrimidine Photolyase, subunit A, domain 3"/>
    <property type="match status" value="1"/>
</dbReference>
<dbReference type="InterPro" id="IPR036155">
    <property type="entry name" value="Crypto/Photolyase_N_sf"/>
</dbReference>
<dbReference type="EC" id="4.1.99.3" evidence="3"/>
<dbReference type="Gene3D" id="1.25.40.80">
    <property type="match status" value="1"/>
</dbReference>
<name>A0A672PQT1_SINGR</name>
<accession>A0A672PQT1</accession>
<proteinExistence type="inferred from homology"/>
<evidence type="ECO:0000256" key="14">
    <source>
        <dbReference type="ARBA" id="ARBA00083107"/>
    </source>
</evidence>
<evidence type="ECO:0000256" key="6">
    <source>
        <dbReference type="ARBA" id="ARBA00022763"/>
    </source>
</evidence>
<sequence length="470" mass="53067">RAISDPNTLLHYSSMSANKRNLKRQREPPDSAAGKQPKLAGGRARESGWLLKEVTEHRRAPQSTAGMRVTQKATPNTQKIKQGSDGVLYCSASQPGVRGPLVVLDCALVLFVLQIQDSTFFVADNRQYAFMLKRLREVAKECKSLDIQFHLLSGEPGQNLWIETVKKHLPADVPFIQVDAHNVVPCWEASEKLEYGARTIRGKITKLLPEFLTEIPLVDTHPHSASRAAEPVDWEEVLSSLEVDCCVGEVDWAQPGSCGGMAMLESFIEQRLRLFATHRNNPNCDALSHLSPWIHTGQLSAQRVVKQVKREKNASESVASFIEELVVRRELADSFCFYNHNYDNISGERFIALLNRQLVLEGKMHGFLRMYWAKKILEWTASPEEALSIAIYLNDRLSLDGCDPNGYVGCMWSVCGIHDQGWAERPIFGKIRFMNYAGCKRKFDVAQFERKYAAIKENSNKDTKKPSFNN</sequence>
<evidence type="ECO:0000256" key="10">
    <source>
        <dbReference type="ARBA" id="ARBA00023239"/>
    </source>
</evidence>
<dbReference type="SUPFAM" id="SSF52425">
    <property type="entry name" value="Cryptochrome/photolyase, N-terminal domain"/>
    <property type="match status" value="1"/>
</dbReference>
<evidence type="ECO:0000256" key="1">
    <source>
        <dbReference type="ARBA" id="ARBA00001974"/>
    </source>
</evidence>
<evidence type="ECO:0000256" key="2">
    <source>
        <dbReference type="ARBA" id="ARBA00006409"/>
    </source>
</evidence>